<feature type="non-terminal residue" evidence="8">
    <location>
        <position position="162"/>
    </location>
</feature>
<dbReference type="CDD" id="cd00268">
    <property type="entry name" value="DEADc"/>
    <property type="match status" value="1"/>
</dbReference>
<dbReference type="PANTHER" id="PTHR47959:SF1">
    <property type="entry name" value="ATP-DEPENDENT RNA HELICASE DBPA"/>
    <property type="match status" value="1"/>
</dbReference>
<dbReference type="OrthoDB" id="5297934at2"/>
<dbReference type="GO" id="GO:0003724">
    <property type="term" value="F:RNA helicase activity"/>
    <property type="evidence" value="ECO:0007669"/>
    <property type="project" value="InterPro"/>
</dbReference>
<evidence type="ECO:0000259" key="7">
    <source>
        <dbReference type="PROSITE" id="PS51195"/>
    </source>
</evidence>
<feature type="short sequence motif" description="Q motif" evidence="5">
    <location>
        <begin position="2"/>
        <end position="30"/>
    </location>
</feature>
<keyword evidence="1" id="KW-0547">Nucleotide-binding</keyword>
<dbReference type="SUPFAM" id="SSF52540">
    <property type="entry name" value="P-loop containing nucleoside triphosphate hydrolases"/>
    <property type="match status" value="1"/>
</dbReference>
<dbReference type="PANTHER" id="PTHR47959">
    <property type="entry name" value="ATP-DEPENDENT RNA HELICASE RHLE-RELATED"/>
    <property type="match status" value="1"/>
</dbReference>
<dbReference type="GO" id="GO:0005829">
    <property type="term" value="C:cytosol"/>
    <property type="evidence" value="ECO:0007669"/>
    <property type="project" value="TreeGrafter"/>
</dbReference>
<dbReference type="InterPro" id="IPR011545">
    <property type="entry name" value="DEAD/DEAH_box_helicase_dom"/>
</dbReference>
<dbReference type="Pfam" id="PF00270">
    <property type="entry name" value="DEAD"/>
    <property type="match status" value="1"/>
</dbReference>
<feature type="domain" description="Helicase ATP-binding" evidence="6">
    <location>
        <begin position="33"/>
        <end position="162"/>
    </location>
</feature>
<accession>A0A1I0FLD0</accession>
<proteinExistence type="predicted"/>
<evidence type="ECO:0000256" key="4">
    <source>
        <dbReference type="ARBA" id="ARBA00022840"/>
    </source>
</evidence>
<dbReference type="EMBL" id="FOIA01000040">
    <property type="protein sequence ID" value="SET59120.1"/>
    <property type="molecule type" value="Genomic_DNA"/>
</dbReference>
<gene>
    <name evidence="8" type="ORF">SAMN05216326_14022</name>
</gene>
<dbReference type="InterPro" id="IPR014014">
    <property type="entry name" value="RNA_helicase_DEAD_Q_motif"/>
</dbReference>
<keyword evidence="4" id="KW-0067">ATP-binding</keyword>
<dbReference type="SMART" id="SM00487">
    <property type="entry name" value="DEXDc"/>
    <property type="match status" value="1"/>
</dbReference>
<dbReference type="PROSITE" id="PS51192">
    <property type="entry name" value="HELICASE_ATP_BIND_1"/>
    <property type="match status" value="1"/>
</dbReference>
<dbReference type="AlphaFoldDB" id="A0A1I0FLD0"/>
<dbReference type="InterPro" id="IPR027417">
    <property type="entry name" value="P-loop_NTPase"/>
</dbReference>
<reference evidence="9" key="1">
    <citation type="submission" date="2016-10" db="EMBL/GenBank/DDBJ databases">
        <authorList>
            <person name="Varghese N."/>
            <person name="Submissions S."/>
        </authorList>
    </citation>
    <scope>NUCLEOTIDE SEQUENCE [LARGE SCALE GENOMIC DNA]</scope>
    <source>
        <strain evidence="9">Nm71</strain>
    </source>
</reference>
<dbReference type="InterPro" id="IPR044742">
    <property type="entry name" value="DEAD/DEAH_RhlB"/>
</dbReference>
<protein>
    <submittedName>
        <fullName evidence="8">DEAD/DEAH box helicase</fullName>
    </submittedName>
</protein>
<name>A0A1I0FLD0_9PROT</name>
<evidence type="ECO:0000313" key="9">
    <source>
        <dbReference type="Proteomes" id="UP000199345"/>
    </source>
</evidence>
<dbReference type="Proteomes" id="UP000199345">
    <property type="component" value="Unassembled WGS sequence"/>
</dbReference>
<evidence type="ECO:0000259" key="6">
    <source>
        <dbReference type="PROSITE" id="PS51192"/>
    </source>
</evidence>
<keyword evidence="9" id="KW-1185">Reference proteome</keyword>
<dbReference type="GO" id="GO:0005524">
    <property type="term" value="F:ATP binding"/>
    <property type="evidence" value="ECO:0007669"/>
    <property type="project" value="UniProtKB-KW"/>
</dbReference>
<dbReference type="PROSITE" id="PS51195">
    <property type="entry name" value="Q_MOTIF"/>
    <property type="match status" value="1"/>
</dbReference>
<evidence type="ECO:0000256" key="5">
    <source>
        <dbReference type="PROSITE-ProRule" id="PRU00552"/>
    </source>
</evidence>
<dbReference type="GO" id="GO:0003676">
    <property type="term" value="F:nucleic acid binding"/>
    <property type="evidence" value="ECO:0007669"/>
    <property type="project" value="InterPro"/>
</dbReference>
<keyword evidence="3 8" id="KW-0347">Helicase</keyword>
<evidence type="ECO:0000256" key="1">
    <source>
        <dbReference type="ARBA" id="ARBA00022741"/>
    </source>
</evidence>
<dbReference type="Gene3D" id="3.40.50.300">
    <property type="entry name" value="P-loop containing nucleotide triphosphate hydrolases"/>
    <property type="match status" value="1"/>
</dbReference>
<dbReference type="GO" id="GO:0016787">
    <property type="term" value="F:hydrolase activity"/>
    <property type="evidence" value="ECO:0007669"/>
    <property type="project" value="UniProtKB-KW"/>
</dbReference>
<feature type="domain" description="DEAD-box RNA helicase Q" evidence="7">
    <location>
        <begin position="2"/>
        <end position="30"/>
    </location>
</feature>
<dbReference type="InterPro" id="IPR050079">
    <property type="entry name" value="DEAD_box_RNA_helicase"/>
</dbReference>
<evidence type="ECO:0000256" key="2">
    <source>
        <dbReference type="ARBA" id="ARBA00022801"/>
    </source>
</evidence>
<keyword evidence="2" id="KW-0378">Hydrolase</keyword>
<dbReference type="RefSeq" id="WP_143058830.1">
    <property type="nucleotide sequence ID" value="NZ_FOIA01000040.1"/>
</dbReference>
<evidence type="ECO:0000313" key="8">
    <source>
        <dbReference type="EMBL" id="SET59120.1"/>
    </source>
</evidence>
<sequence>MKHFNLLGLPEALNHSLHQMQFTEPTPIQAQTIPRALEGRDILGSAQTGTGKTAAFGIPLVARLLSDPQGSALVMTPTRELAAQVMSQLQALLGRQSRIKTALLIGGESMPKQIKQLRNRPRLLVGTPGRINDHLQQGNLKLHDTGLLVLDETDRMLDMGFT</sequence>
<organism evidence="8 9">
    <name type="scientific">Nitrosomonas marina</name>
    <dbReference type="NCBI Taxonomy" id="917"/>
    <lineage>
        <taxon>Bacteria</taxon>
        <taxon>Pseudomonadati</taxon>
        <taxon>Pseudomonadota</taxon>
        <taxon>Betaproteobacteria</taxon>
        <taxon>Nitrosomonadales</taxon>
        <taxon>Nitrosomonadaceae</taxon>
        <taxon>Nitrosomonas</taxon>
    </lineage>
</organism>
<dbReference type="InterPro" id="IPR014001">
    <property type="entry name" value="Helicase_ATP-bd"/>
</dbReference>
<evidence type="ECO:0000256" key="3">
    <source>
        <dbReference type="ARBA" id="ARBA00022806"/>
    </source>
</evidence>